<sequence length="69" mass="7985">MAEGSELSFFDLHIVHDNFDRALVEDYDVNIKAYLDAYNELYKVLVEQMRAEMRVEPVGVVHVDDDTPP</sequence>
<accession>A0ABN8BBP7</accession>
<evidence type="ECO:0000313" key="1">
    <source>
        <dbReference type="EMBL" id="CAH0403788.1"/>
    </source>
</evidence>
<dbReference type="EMBL" id="OU963919">
    <property type="protein sequence ID" value="CAH0403788.1"/>
    <property type="molecule type" value="Genomic_DNA"/>
</dbReference>
<gene>
    <name evidence="1" type="ORF">CHILSU_LOCUS7075</name>
</gene>
<dbReference type="Proteomes" id="UP001153292">
    <property type="component" value="Chromosome 26"/>
</dbReference>
<keyword evidence="2" id="KW-1185">Reference proteome</keyword>
<organism evidence="1 2">
    <name type="scientific">Chilo suppressalis</name>
    <name type="common">Asiatic rice borer moth</name>
    <dbReference type="NCBI Taxonomy" id="168631"/>
    <lineage>
        <taxon>Eukaryota</taxon>
        <taxon>Metazoa</taxon>
        <taxon>Ecdysozoa</taxon>
        <taxon>Arthropoda</taxon>
        <taxon>Hexapoda</taxon>
        <taxon>Insecta</taxon>
        <taxon>Pterygota</taxon>
        <taxon>Neoptera</taxon>
        <taxon>Endopterygota</taxon>
        <taxon>Lepidoptera</taxon>
        <taxon>Glossata</taxon>
        <taxon>Ditrysia</taxon>
        <taxon>Pyraloidea</taxon>
        <taxon>Crambidae</taxon>
        <taxon>Crambinae</taxon>
        <taxon>Chilo</taxon>
    </lineage>
</organism>
<evidence type="ECO:0000313" key="2">
    <source>
        <dbReference type="Proteomes" id="UP001153292"/>
    </source>
</evidence>
<proteinExistence type="predicted"/>
<name>A0ABN8BBP7_CHISP</name>
<protein>
    <submittedName>
        <fullName evidence="1">Uncharacterized protein</fullName>
    </submittedName>
</protein>
<reference evidence="1" key="1">
    <citation type="submission" date="2021-12" db="EMBL/GenBank/DDBJ databases">
        <authorList>
            <person name="King R."/>
        </authorList>
    </citation>
    <scope>NUCLEOTIDE SEQUENCE</scope>
</reference>